<keyword evidence="2" id="KW-1185">Reference proteome</keyword>
<comment type="caution">
    <text evidence="1">The sequence shown here is derived from an EMBL/GenBank/DDBJ whole genome shotgun (WGS) entry which is preliminary data.</text>
</comment>
<feature type="non-terminal residue" evidence="1">
    <location>
        <position position="1"/>
    </location>
</feature>
<dbReference type="EMBL" id="JABSTQ010010699">
    <property type="protein sequence ID" value="KAG0418804.1"/>
    <property type="molecule type" value="Genomic_DNA"/>
</dbReference>
<dbReference type="Proteomes" id="UP000805193">
    <property type="component" value="Unassembled WGS sequence"/>
</dbReference>
<sequence>ISVYPFSGMPIVLVEQDGCPSRLSPESKRIRREASDLARAISESAACYQSEEIKRTFSSLLERRERLKTVCVPDVWTVIHRRNCTQFFNIVDESAPVLNSSVTVLR</sequence>
<gene>
    <name evidence="1" type="ORF">HPB47_004578</name>
</gene>
<organism evidence="1 2">
    <name type="scientific">Ixodes persulcatus</name>
    <name type="common">Taiga tick</name>
    <dbReference type="NCBI Taxonomy" id="34615"/>
    <lineage>
        <taxon>Eukaryota</taxon>
        <taxon>Metazoa</taxon>
        <taxon>Ecdysozoa</taxon>
        <taxon>Arthropoda</taxon>
        <taxon>Chelicerata</taxon>
        <taxon>Arachnida</taxon>
        <taxon>Acari</taxon>
        <taxon>Parasitiformes</taxon>
        <taxon>Ixodida</taxon>
        <taxon>Ixodoidea</taxon>
        <taxon>Ixodidae</taxon>
        <taxon>Ixodinae</taxon>
        <taxon>Ixodes</taxon>
    </lineage>
</organism>
<name>A0AC60PFW5_IXOPE</name>
<protein>
    <submittedName>
        <fullName evidence="1">Uncharacterized protein</fullName>
    </submittedName>
</protein>
<accession>A0AC60PFW5</accession>
<evidence type="ECO:0000313" key="2">
    <source>
        <dbReference type="Proteomes" id="UP000805193"/>
    </source>
</evidence>
<proteinExistence type="predicted"/>
<evidence type="ECO:0000313" key="1">
    <source>
        <dbReference type="EMBL" id="KAG0418804.1"/>
    </source>
</evidence>
<reference evidence="1 2" key="1">
    <citation type="journal article" date="2020" name="Cell">
        <title>Large-Scale Comparative Analyses of Tick Genomes Elucidate Their Genetic Diversity and Vector Capacities.</title>
        <authorList>
            <consortium name="Tick Genome and Microbiome Consortium (TIGMIC)"/>
            <person name="Jia N."/>
            <person name="Wang J."/>
            <person name="Shi W."/>
            <person name="Du L."/>
            <person name="Sun Y."/>
            <person name="Zhan W."/>
            <person name="Jiang J.F."/>
            <person name="Wang Q."/>
            <person name="Zhang B."/>
            <person name="Ji P."/>
            <person name="Bell-Sakyi L."/>
            <person name="Cui X.M."/>
            <person name="Yuan T.T."/>
            <person name="Jiang B.G."/>
            <person name="Yang W.F."/>
            <person name="Lam T.T."/>
            <person name="Chang Q.C."/>
            <person name="Ding S.J."/>
            <person name="Wang X.J."/>
            <person name="Zhu J.G."/>
            <person name="Ruan X.D."/>
            <person name="Zhao L."/>
            <person name="Wei J.T."/>
            <person name="Ye R.Z."/>
            <person name="Que T.C."/>
            <person name="Du C.H."/>
            <person name="Zhou Y.H."/>
            <person name="Cheng J.X."/>
            <person name="Dai P.F."/>
            <person name="Guo W.B."/>
            <person name="Han X.H."/>
            <person name="Huang E.J."/>
            <person name="Li L.F."/>
            <person name="Wei W."/>
            <person name="Gao Y.C."/>
            <person name="Liu J.Z."/>
            <person name="Shao H.Z."/>
            <person name="Wang X."/>
            <person name="Wang C.C."/>
            <person name="Yang T.C."/>
            <person name="Huo Q.B."/>
            <person name="Li W."/>
            <person name="Chen H.Y."/>
            <person name="Chen S.E."/>
            <person name="Zhou L.G."/>
            <person name="Ni X.B."/>
            <person name="Tian J.H."/>
            <person name="Sheng Y."/>
            <person name="Liu T."/>
            <person name="Pan Y.S."/>
            <person name="Xia L.Y."/>
            <person name="Li J."/>
            <person name="Zhao F."/>
            <person name="Cao W.C."/>
        </authorList>
    </citation>
    <scope>NUCLEOTIDE SEQUENCE [LARGE SCALE GENOMIC DNA]</scope>
    <source>
        <strain evidence="1">Iper-2018</strain>
    </source>
</reference>